<name>A0A5D3BGU3_CUCMM</name>
<organism evidence="1 2">
    <name type="scientific">Cucumis melo var. makuwa</name>
    <name type="common">Oriental melon</name>
    <dbReference type="NCBI Taxonomy" id="1194695"/>
    <lineage>
        <taxon>Eukaryota</taxon>
        <taxon>Viridiplantae</taxon>
        <taxon>Streptophyta</taxon>
        <taxon>Embryophyta</taxon>
        <taxon>Tracheophyta</taxon>
        <taxon>Spermatophyta</taxon>
        <taxon>Magnoliopsida</taxon>
        <taxon>eudicotyledons</taxon>
        <taxon>Gunneridae</taxon>
        <taxon>Pentapetalae</taxon>
        <taxon>rosids</taxon>
        <taxon>fabids</taxon>
        <taxon>Cucurbitales</taxon>
        <taxon>Cucurbitaceae</taxon>
        <taxon>Benincaseae</taxon>
        <taxon>Cucumis</taxon>
    </lineage>
</organism>
<dbReference type="PANTHER" id="PTHR32108">
    <property type="entry name" value="DNA-DIRECTED RNA POLYMERASE SUBUNIT ALPHA"/>
    <property type="match status" value="1"/>
</dbReference>
<protein>
    <recommendedName>
        <fullName evidence="3">Gag-pro-like protein</fullName>
    </recommendedName>
</protein>
<gene>
    <name evidence="1" type="ORF">E5676_scaffold37G00720</name>
</gene>
<dbReference type="Proteomes" id="UP000321947">
    <property type="component" value="Unassembled WGS sequence"/>
</dbReference>
<accession>A0A5D3BGU3</accession>
<proteinExistence type="predicted"/>
<comment type="caution">
    <text evidence="1">The sequence shown here is derived from an EMBL/GenBank/DDBJ whole genome shotgun (WGS) entry which is preliminary data.</text>
</comment>
<reference evidence="1 2" key="1">
    <citation type="submission" date="2019-08" db="EMBL/GenBank/DDBJ databases">
        <title>Draft genome sequences of two oriental melons (Cucumis melo L. var makuwa).</title>
        <authorList>
            <person name="Kwon S.-Y."/>
        </authorList>
    </citation>
    <scope>NUCLEOTIDE SEQUENCE [LARGE SCALE GENOMIC DNA]</scope>
    <source>
        <strain evidence="2">cv. Chang Bougi</strain>
        <tissue evidence="1">Leaf</tissue>
    </source>
</reference>
<evidence type="ECO:0000313" key="1">
    <source>
        <dbReference type="EMBL" id="TYJ97695.1"/>
    </source>
</evidence>
<evidence type="ECO:0008006" key="3">
    <source>
        <dbReference type="Google" id="ProtNLM"/>
    </source>
</evidence>
<dbReference type="PANTHER" id="PTHR32108:SF9">
    <property type="entry name" value="REVERSE TRANSCRIPTASE RNASE H-LIKE DOMAIN-CONTAINING PROTEIN"/>
    <property type="match status" value="1"/>
</dbReference>
<dbReference type="EMBL" id="SSTD01018651">
    <property type="protein sequence ID" value="TYJ97695.1"/>
    <property type="molecule type" value="Genomic_DNA"/>
</dbReference>
<sequence length="228" mass="26018">MLNDGEIWLSRVKIARPIQIHVPIQVISIQPPYPKWYDSNAQCDYHAGRVRHLTENCLALKRKVQSLINAEWLSFKKADEKPNVNQNPLPNHENPKVNVVDDLVEKCKNEVHEIMMPTEALFEEPPRKVLLDILNKAHVGHDISMEKFSEIIGSITSSNSMVFTDDEIPPEGLGHTKALHIQVKCKDYVITRVLVDNESTLNIMPKSTLSNLPVDMSHKIKYYGCESF</sequence>
<evidence type="ECO:0000313" key="2">
    <source>
        <dbReference type="Proteomes" id="UP000321947"/>
    </source>
</evidence>
<dbReference type="AlphaFoldDB" id="A0A5D3BGU3"/>